<evidence type="ECO:0000256" key="8">
    <source>
        <dbReference type="ARBA" id="ARBA00023209"/>
    </source>
</evidence>
<proteinExistence type="inferred from homology"/>
<keyword evidence="14" id="KW-1185">Reference proteome</keyword>
<dbReference type="GO" id="GO:0005524">
    <property type="term" value="F:ATP binding"/>
    <property type="evidence" value="ECO:0007669"/>
    <property type="project" value="UniProtKB-KW"/>
</dbReference>
<dbReference type="PANTHER" id="PTHR12586">
    <property type="entry name" value="CDP-DIACYLGLYCEROL--SERINE O-PHOSPHATIDYLTRANSFERASE"/>
    <property type="match status" value="1"/>
</dbReference>
<dbReference type="UniPathway" id="UPA00084">
    <property type="reaction ID" value="UER00503"/>
</dbReference>
<evidence type="ECO:0000256" key="6">
    <source>
        <dbReference type="ARBA" id="ARBA00022737"/>
    </source>
</evidence>
<dbReference type="OrthoDB" id="10250191at2759"/>
<evidence type="ECO:0000256" key="7">
    <source>
        <dbReference type="ARBA" id="ARBA00023098"/>
    </source>
</evidence>
<evidence type="ECO:0000256" key="9">
    <source>
        <dbReference type="ARBA" id="ARBA00023264"/>
    </source>
</evidence>
<dbReference type="CDD" id="cd09137">
    <property type="entry name" value="PLDc_PGS1_euk_2"/>
    <property type="match status" value="1"/>
</dbReference>
<dbReference type="FunCoup" id="E4X8D9">
    <property type="interactions" value="159"/>
</dbReference>
<evidence type="ECO:0000256" key="1">
    <source>
        <dbReference type="ARBA" id="ARBA00003537"/>
    </source>
</evidence>
<comment type="similarity">
    <text evidence="3 11">Belongs to the CDP-alcohol phosphatidyltransferase class-II family.</text>
</comment>
<evidence type="ECO:0000256" key="4">
    <source>
        <dbReference type="ARBA" id="ARBA00022516"/>
    </source>
</evidence>
<evidence type="ECO:0000256" key="10">
    <source>
        <dbReference type="ARBA" id="ARBA00048586"/>
    </source>
</evidence>
<comment type="subcellular location">
    <subcellularLocation>
        <location evidence="11">Mitochondrion</location>
    </subcellularLocation>
</comment>
<keyword evidence="8 11" id="KW-0594">Phospholipid biosynthesis</keyword>
<keyword evidence="11" id="KW-0547">Nucleotide-binding</keyword>
<dbReference type="PANTHER" id="PTHR12586:SF1">
    <property type="entry name" value="CDP-DIACYLGLYCEROL--GLYCEROL-3-PHOSPHATE 3-PHOSPHATIDYLTRANSFERASE, MITOCHONDRIAL"/>
    <property type="match status" value="1"/>
</dbReference>
<comment type="function">
    <text evidence="1 11">Functions in the biosynthesis of the anionic phospholipids phosphatidylglycerol and cardiolipin.</text>
</comment>
<dbReference type="GO" id="GO:0032049">
    <property type="term" value="P:cardiolipin biosynthetic process"/>
    <property type="evidence" value="ECO:0007669"/>
    <property type="project" value="InterPro"/>
</dbReference>
<dbReference type="Gene3D" id="3.30.870.10">
    <property type="entry name" value="Endonuclease Chain A"/>
    <property type="match status" value="2"/>
</dbReference>
<keyword evidence="9 11" id="KW-1208">Phospholipid metabolism</keyword>
<accession>E4X8D9</accession>
<keyword evidence="11" id="KW-0067">ATP-binding</keyword>
<protein>
    <recommendedName>
        <fullName evidence="11">CDP-diacylglycerol--glycerol-3-phosphate 3-phosphatidyltransferase</fullName>
        <ecNumber evidence="11">2.7.8.5</ecNumber>
    </recommendedName>
</protein>
<keyword evidence="6" id="KW-0677">Repeat</keyword>
<comment type="pathway">
    <text evidence="2 11">Phospholipid metabolism; phosphatidylglycerol biosynthesis; phosphatidylglycerol from CDP-diacylglycerol: step 1/2.</text>
</comment>
<keyword evidence="5 11" id="KW-0808">Transferase</keyword>
<dbReference type="GO" id="GO:0005739">
    <property type="term" value="C:mitochondrion"/>
    <property type="evidence" value="ECO:0007669"/>
    <property type="project" value="UniProtKB-SubCell"/>
</dbReference>
<evidence type="ECO:0000313" key="13">
    <source>
        <dbReference type="EMBL" id="CBY08166.1"/>
    </source>
</evidence>
<keyword evidence="7 11" id="KW-0443">Lipid metabolism</keyword>
<dbReference type="GO" id="GO:0008444">
    <property type="term" value="F:CDP-diacylglycerol-glycerol-3-phosphate 3-phosphatidyltransferase activity"/>
    <property type="evidence" value="ECO:0007669"/>
    <property type="project" value="UniProtKB-EC"/>
</dbReference>
<organism evidence="13">
    <name type="scientific">Oikopleura dioica</name>
    <name type="common">Tunicate</name>
    <dbReference type="NCBI Taxonomy" id="34765"/>
    <lineage>
        <taxon>Eukaryota</taxon>
        <taxon>Metazoa</taxon>
        <taxon>Chordata</taxon>
        <taxon>Tunicata</taxon>
        <taxon>Appendicularia</taxon>
        <taxon>Copelata</taxon>
        <taxon>Oikopleuridae</taxon>
        <taxon>Oikopleura</taxon>
    </lineage>
</organism>
<dbReference type="SUPFAM" id="SSF56024">
    <property type="entry name" value="Phospholipase D/nuclease"/>
    <property type="match status" value="1"/>
</dbReference>
<evidence type="ECO:0000256" key="5">
    <source>
        <dbReference type="ARBA" id="ARBA00022679"/>
    </source>
</evidence>
<gene>
    <name evidence="13" type="ORF">GSOID_T00004176001</name>
</gene>
<keyword evidence="4 11" id="KW-0444">Lipid biosynthesis</keyword>
<dbReference type="EMBL" id="FN653029">
    <property type="protein sequence ID" value="CBY08166.1"/>
    <property type="molecule type" value="Genomic_DNA"/>
</dbReference>
<evidence type="ECO:0000313" key="14">
    <source>
        <dbReference type="Proteomes" id="UP000001307"/>
    </source>
</evidence>
<comment type="catalytic activity">
    <reaction evidence="10 11">
        <text>a CDP-1,2-diacyl-sn-glycerol + sn-glycerol 3-phosphate = a 1,2-diacyl-sn-glycero-3-phospho-(1'-sn-glycero-3'-phosphate) + CMP + H(+)</text>
        <dbReference type="Rhea" id="RHEA:12593"/>
        <dbReference type="ChEBI" id="CHEBI:15378"/>
        <dbReference type="ChEBI" id="CHEBI:57597"/>
        <dbReference type="ChEBI" id="CHEBI:58332"/>
        <dbReference type="ChEBI" id="CHEBI:60110"/>
        <dbReference type="ChEBI" id="CHEBI:60377"/>
        <dbReference type="EC" id="2.7.8.5"/>
    </reaction>
</comment>
<evidence type="ECO:0000256" key="11">
    <source>
        <dbReference type="RuleBase" id="RU365024"/>
    </source>
</evidence>
<feature type="domain" description="PLD phosphodiesterase" evidence="12">
    <location>
        <begin position="126"/>
        <end position="152"/>
    </location>
</feature>
<sequence>MLVNGPAIPINGDDVHVLSTPVEFYEQLIQNISQAKDRLVITSLYIGNGQLEEKLYREIESFLERGGSATIIVDHGRGLRGEKKSTYARCLKMYKQYHHNLTLGYFYSPLVEQSIVAKRISQLQETLATQHTKIYLADDKLILSGANLESAYFTNRQDRYIQFSNRKLGNFFSILAQIITKHSYLMHSPDEGLNDARKVDFSSFKADVNAHLSNFDGLKESKHDTLFHPSVQAGWADVRNDEHLLESVLSNLTKEDKMYFCSGYFNPPSPLCQAISSTKASVELLSADCRANGFYKAKFPKSGITPAYQLFADDMLEELGSKELNYNEWNRDQWTFHAKGMWFYTSSSCFAASIGSSNFSHRSYLKDLEAGGLISTQNKSLQNALDAERSRIWAHAHERNTSIQKVPNWVKKVAPRLKAFF</sequence>
<dbReference type="InterPro" id="IPR001736">
    <property type="entry name" value="PLipase_D/transphosphatidylase"/>
</dbReference>
<dbReference type="EC" id="2.7.8.5" evidence="11"/>
<evidence type="ECO:0000256" key="3">
    <source>
        <dbReference type="ARBA" id="ARBA00010682"/>
    </source>
</evidence>
<name>E4X8D9_OIKDI</name>
<keyword evidence="11" id="KW-0496">Mitochondrion</keyword>
<dbReference type="Proteomes" id="UP000001307">
    <property type="component" value="Unassembled WGS sequence"/>
</dbReference>
<dbReference type="SMART" id="SM00155">
    <property type="entry name" value="PLDc"/>
    <property type="match status" value="2"/>
</dbReference>
<dbReference type="InterPro" id="IPR016270">
    <property type="entry name" value="PGS1"/>
</dbReference>
<dbReference type="InParanoid" id="E4X8D9"/>
<dbReference type="PIRSF" id="PIRSF000850">
    <property type="entry name" value="Phospholipase_D_PSS"/>
    <property type="match status" value="1"/>
</dbReference>
<evidence type="ECO:0000259" key="12">
    <source>
        <dbReference type="PROSITE" id="PS50035"/>
    </source>
</evidence>
<evidence type="ECO:0000256" key="2">
    <source>
        <dbReference type="ARBA" id="ARBA00005042"/>
    </source>
</evidence>
<dbReference type="PROSITE" id="PS50035">
    <property type="entry name" value="PLD"/>
    <property type="match status" value="1"/>
</dbReference>
<dbReference type="AlphaFoldDB" id="E4X8D9"/>
<reference evidence="13" key="1">
    <citation type="journal article" date="2010" name="Science">
        <title>Plasticity of animal genome architecture unmasked by rapid evolution of a pelagic tunicate.</title>
        <authorList>
            <person name="Denoeud F."/>
            <person name="Henriet S."/>
            <person name="Mungpakdee S."/>
            <person name="Aury J.M."/>
            <person name="Da Silva C."/>
            <person name="Brinkmann H."/>
            <person name="Mikhaleva J."/>
            <person name="Olsen L.C."/>
            <person name="Jubin C."/>
            <person name="Canestro C."/>
            <person name="Bouquet J.M."/>
            <person name="Danks G."/>
            <person name="Poulain J."/>
            <person name="Campsteijn C."/>
            <person name="Adamski M."/>
            <person name="Cross I."/>
            <person name="Yadetie F."/>
            <person name="Muffato M."/>
            <person name="Louis A."/>
            <person name="Butcher S."/>
            <person name="Tsagkogeorga G."/>
            <person name="Konrad A."/>
            <person name="Singh S."/>
            <person name="Jensen M.F."/>
            <person name="Cong E.H."/>
            <person name="Eikeseth-Otteraa H."/>
            <person name="Noel B."/>
            <person name="Anthouard V."/>
            <person name="Porcel B.M."/>
            <person name="Kachouri-Lafond R."/>
            <person name="Nishino A."/>
            <person name="Ugolini M."/>
            <person name="Chourrout P."/>
            <person name="Nishida H."/>
            <person name="Aasland R."/>
            <person name="Huzurbazar S."/>
            <person name="Westhof E."/>
            <person name="Delsuc F."/>
            <person name="Lehrach H."/>
            <person name="Reinhardt R."/>
            <person name="Weissenbach J."/>
            <person name="Roy S.W."/>
            <person name="Artiguenave F."/>
            <person name="Postlethwait J.H."/>
            <person name="Manak J.R."/>
            <person name="Thompson E.M."/>
            <person name="Jaillon O."/>
            <person name="Du Pasquier L."/>
            <person name="Boudinot P."/>
            <person name="Liberles D.A."/>
            <person name="Volff J.N."/>
            <person name="Philippe H."/>
            <person name="Lenhard B."/>
            <person name="Roest Crollius H."/>
            <person name="Wincker P."/>
            <person name="Chourrout D."/>
        </authorList>
    </citation>
    <scope>NUCLEOTIDE SEQUENCE [LARGE SCALE GENOMIC DNA]</scope>
</reference>